<dbReference type="AlphaFoldDB" id="L2F756"/>
<dbReference type="Proteomes" id="UP000023795">
    <property type="component" value="Unassembled WGS sequence"/>
</dbReference>
<dbReference type="PROSITE" id="PS50943">
    <property type="entry name" value="HTH_CROC1"/>
    <property type="match status" value="1"/>
</dbReference>
<accession>L2F756</accession>
<dbReference type="InterPro" id="IPR039418">
    <property type="entry name" value="LexA-like"/>
</dbReference>
<evidence type="ECO:0000259" key="4">
    <source>
        <dbReference type="PROSITE" id="PS50943"/>
    </source>
</evidence>
<dbReference type="GO" id="GO:0003677">
    <property type="term" value="F:DNA binding"/>
    <property type="evidence" value="ECO:0007669"/>
    <property type="project" value="UniProtKB-KW"/>
</dbReference>
<keyword evidence="1" id="KW-0805">Transcription regulation</keyword>
<protein>
    <submittedName>
        <fullName evidence="5">Phage lambda repressor protein</fullName>
    </submittedName>
</protein>
<dbReference type="SUPFAM" id="SSF51306">
    <property type="entry name" value="LexA/Signal peptidase"/>
    <property type="match status" value="1"/>
</dbReference>
<evidence type="ECO:0000256" key="3">
    <source>
        <dbReference type="ARBA" id="ARBA00023163"/>
    </source>
</evidence>
<organism evidence="5 6">
    <name type="scientific">Moraxella macacae 0408225</name>
    <dbReference type="NCBI Taxonomy" id="1230338"/>
    <lineage>
        <taxon>Bacteria</taxon>
        <taxon>Pseudomonadati</taxon>
        <taxon>Pseudomonadota</taxon>
        <taxon>Gammaproteobacteria</taxon>
        <taxon>Moraxellales</taxon>
        <taxon>Moraxellaceae</taxon>
        <taxon>Moraxella</taxon>
    </lineage>
</organism>
<dbReference type="Pfam" id="PF00717">
    <property type="entry name" value="Peptidase_S24"/>
    <property type="match status" value="1"/>
</dbReference>
<dbReference type="CDD" id="cd06529">
    <property type="entry name" value="S24_LexA-like"/>
    <property type="match status" value="1"/>
</dbReference>
<proteinExistence type="predicted"/>
<dbReference type="RefSeq" id="WP_009502139.1">
    <property type="nucleotide sequence ID" value="NZ_ANIN01000002.1"/>
</dbReference>
<evidence type="ECO:0000313" key="5">
    <source>
        <dbReference type="EMBL" id="ELA08581.1"/>
    </source>
</evidence>
<dbReference type="SMART" id="SM00530">
    <property type="entry name" value="HTH_XRE"/>
    <property type="match status" value="1"/>
</dbReference>
<dbReference type="InterPro" id="IPR010982">
    <property type="entry name" value="Lambda_DNA-bd_dom_sf"/>
</dbReference>
<gene>
    <name evidence="5" type="ORF">MOMA_08466</name>
</gene>
<dbReference type="InterPro" id="IPR036286">
    <property type="entry name" value="LexA/Signal_pep-like_sf"/>
</dbReference>
<dbReference type="STRING" id="1230338.MOMA_08466"/>
<name>L2F756_9GAMM</name>
<dbReference type="PATRIC" id="fig|1230338.3.peg.1813"/>
<dbReference type="InterPro" id="IPR001387">
    <property type="entry name" value="Cro/C1-type_HTH"/>
</dbReference>
<evidence type="ECO:0000313" key="6">
    <source>
        <dbReference type="Proteomes" id="UP000023795"/>
    </source>
</evidence>
<dbReference type="Gene3D" id="2.10.109.10">
    <property type="entry name" value="Umud Fragment, subunit A"/>
    <property type="match status" value="1"/>
</dbReference>
<keyword evidence="6" id="KW-1185">Reference proteome</keyword>
<evidence type="ECO:0000256" key="1">
    <source>
        <dbReference type="ARBA" id="ARBA00023015"/>
    </source>
</evidence>
<sequence>MELKTRLKIARKKAGFTQAQVADEIEGLTQSAYSQLESGKVKSSGKIVELADFFGVNSTWLATGTGEMQLTKEVAKPKPSSNHQRIPIIAINQASSFKKTNHYDDYIDMPINDSDNYSDDTYALRIDGVTMIRDFYPGDIAFINPNKEPLNGDFVVAVVTTKKDTETIFKKYKIHYDNATGAEWFELISSDLTFYPIDSRREPFKVIGVAIGKFVTFKRGRN</sequence>
<evidence type="ECO:0000256" key="2">
    <source>
        <dbReference type="ARBA" id="ARBA00023125"/>
    </source>
</evidence>
<keyword evidence="2" id="KW-0238">DNA-binding</keyword>
<dbReference type="PANTHER" id="PTHR40661">
    <property type="match status" value="1"/>
</dbReference>
<dbReference type="PANTHER" id="PTHR40661:SF3">
    <property type="entry name" value="FELS-1 PROPHAGE TRANSCRIPTIONAL REGULATOR"/>
    <property type="match status" value="1"/>
</dbReference>
<comment type="caution">
    <text evidence="5">The sequence shown here is derived from an EMBL/GenBank/DDBJ whole genome shotgun (WGS) entry which is preliminary data.</text>
</comment>
<dbReference type="Pfam" id="PF01381">
    <property type="entry name" value="HTH_3"/>
    <property type="match status" value="1"/>
</dbReference>
<dbReference type="SUPFAM" id="SSF47413">
    <property type="entry name" value="lambda repressor-like DNA-binding domains"/>
    <property type="match status" value="1"/>
</dbReference>
<dbReference type="Gene3D" id="1.10.260.40">
    <property type="entry name" value="lambda repressor-like DNA-binding domains"/>
    <property type="match status" value="1"/>
</dbReference>
<dbReference type="eggNOG" id="COG1974">
    <property type="taxonomic scope" value="Bacteria"/>
</dbReference>
<reference evidence="5 6" key="1">
    <citation type="journal article" date="2013" name="Genome Announc.">
        <title>Genome Sequence of Moraxella macacae 0408225, a Novel Bacterial Species Isolated from a Cynomolgus Macaque with Epistaxis.</title>
        <authorList>
            <person name="Ladner J.T."/>
            <person name="Whitehouse C.A."/>
            <person name="Koroleva G.I."/>
            <person name="Palacios G.F."/>
        </authorList>
    </citation>
    <scope>NUCLEOTIDE SEQUENCE [LARGE SCALE GENOMIC DNA]</scope>
    <source>
        <strain evidence="5 6">0408225</strain>
    </source>
</reference>
<dbReference type="EMBL" id="ANIN01000002">
    <property type="protein sequence ID" value="ELA08581.1"/>
    <property type="molecule type" value="Genomic_DNA"/>
</dbReference>
<dbReference type="InterPro" id="IPR015927">
    <property type="entry name" value="Peptidase_S24_S26A/B/C"/>
</dbReference>
<feature type="domain" description="HTH cro/C1-type" evidence="4">
    <location>
        <begin position="7"/>
        <end position="61"/>
    </location>
</feature>
<dbReference type="CDD" id="cd00093">
    <property type="entry name" value="HTH_XRE"/>
    <property type="match status" value="1"/>
</dbReference>
<dbReference type="OrthoDB" id="8612222at2"/>
<keyword evidence="3" id="KW-0804">Transcription</keyword>